<accession>A0A3G8M680</accession>
<sequence length="129" mass="13908">MSRAGKAEHPRWSLTTIIASLLAGPIVWSLHFLFVYGGHTLMCALGWSSEPQIIRATVIVAGGAALALLVFIARAARRWRRDAVESDGDAALSAEFQMRATLLLILLSSAGVVWSSLAAFFIAPCQTLR</sequence>
<evidence type="ECO:0000256" key="1">
    <source>
        <dbReference type="SAM" id="Phobius"/>
    </source>
</evidence>
<gene>
    <name evidence="2" type="ORF">EHO51_11080</name>
</gene>
<feature type="transmembrane region" description="Helical" evidence="1">
    <location>
        <begin position="102"/>
        <end position="123"/>
    </location>
</feature>
<dbReference type="RefSeq" id="WP_124738949.1">
    <property type="nucleotide sequence ID" value="NZ_CP034086.1"/>
</dbReference>
<keyword evidence="1" id="KW-0472">Membrane</keyword>
<protein>
    <submittedName>
        <fullName evidence="2">Uncharacterized protein</fullName>
    </submittedName>
</protein>
<dbReference type="AlphaFoldDB" id="A0A3G8M680"/>
<evidence type="ECO:0000313" key="3">
    <source>
        <dbReference type="Proteomes" id="UP000273982"/>
    </source>
</evidence>
<proteinExistence type="predicted"/>
<dbReference type="KEGG" id="mros:EHO51_11080"/>
<keyword evidence="1" id="KW-0812">Transmembrane</keyword>
<evidence type="ECO:0000313" key="2">
    <source>
        <dbReference type="EMBL" id="AZG77237.1"/>
    </source>
</evidence>
<keyword evidence="1" id="KW-1133">Transmembrane helix</keyword>
<feature type="transmembrane region" description="Helical" evidence="1">
    <location>
        <begin position="12"/>
        <end position="33"/>
    </location>
</feature>
<organism evidence="2 3">
    <name type="scientific">Methylocystis rosea</name>
    <dbReference type="NCBI Taxonomy" id="173366"/>
    <lineage>
        <taxon>Bacteria</taxon>
        <taxon>Pseudomonadati</taxon>
        <taxon>Pseudomonadota</taxon>
        <taxon>Alphaproteobacteria</taxon>
        <taxon>Hyphomicrobiales</taxon>
        <taxon>Methylocystaceae</taxon>
        <taxon>Methylocystis</taxon>
    </lineage>
</organism>
<name>A0A3G8M680_9HYPH</name>
<dbReference type="Proteomes" id="UP000273982">
    <property type="component" value="Chromosome"/>
</dbReference>
<feature type="transmembrane region" description="Helical" evidence="1">
    <location>
        <begin position="53"/>
        <end position="73"/>
    </location>
</feature>
<dbReference type="EMBL" id="CP034086">
    <property type="protein sequence ID" value="AZG77237.1"/>
    <property type="molecule type" value="Genomic_DNA"/>
</dbReference>
<reference evidence="2 3" key="1">
    <citation type="submission" date="2018-11" db="EMBL/GenBank/DDBJ databases">
        <title>Genome squencing of methanotrophic bacteria isolated from alkaline groundwater in Korea.</title>
        <authorList>
            <person name="Nguyen L.N."/>
        </authorList>
    </citation>
    <scope>NUCLEOTIDE SEQUENCE [LARGE SCALE GENOMIC DNA]</scope>
    <source>
        <strain evidence="2 3">GW6</strain>
    </source>
</reference>